<evidence type="ECO:0000259" key="1">
    <source>
        <dbReference type="Pfam" id="PF01636"/>
    </source>
</evidence>
<protein>
    <submittedName>
        <fullName evidence="2">Phosphotransferase</fullName>
    </submittedName>
</protein>
<evidence type="ECO:0000313" key="2">
    <source>
        <dbReference type="EMBL" id="NLS11162.1"/>
    </source>
</evidence>
<gene>
    <name evidence="2" type="ORF">HGQ17_14370</name>
</gene>
<dbReference type="InterPro" id="IPR002575">
    <property type="entry name" value="Aminoglycoside_PTrfase"/>
</dbReference>
<dbReference type="GO" id="GO:0016740">
    <property type="term" value="F:transferase activity"/>
    <property type="evidence" value="ECO:0007669"/>
    <property type="project" value="UniProtKB-KW"/>
</dbReference>
<comment type="caution">
    <text evidence="2">The sequence shown here is derived from an EMBL/GenBank/DDBJ whole genome shotgun (WGS) entry which is preliminary data.</text>
</comment>
<dbReference type="EMBL" id="JABAHY010000025">
    <property type="protein sequence ID" value="NLS11162.1"/>
    <property type="molecule type" value="Genomic_DNA"/>
</dbReference>
<proteinExistence type="predicted"/>
<evidence type="ECO:0000313" key="3">
    <source>
        <dbReference type="Proteomes" id="UP000523139"/>
    </source>
</evidence>
<reference evidence="2 3" key="1">
    <citation type="submission" date="2020-04" db="EMBL/GenBank/DDBJ databases">
        <title>Nesterenkonia sp. nov., isolated from marine sediment.</title>
        <authorList>
            <person name="Zhang G."/>
        </authorList>
    </citation>
    <scope>NUCLEOTIDE SEQUENCE [LARGE SCALE GENOMIC DNA]</scope>
    <source>
        <strain evidence="2 3">MY13</strain>
    </source>
</reference>
<dbReference type="RefSeq" id="WP_168888644.1">
    <property type="nucleotide sequence ID" value="NZ_JABAHY010000025.1"/>
</dbReference>
<dbReference type="SUPFAM" id="SSF56112">
    <property type="entry name" value="Protein kinase-like (PK-like)"/>
    <property type="match status" value="1"/>
</dbReference>
<organism evidence="2 3">
    <name type="scientific">Nesterenkonia sedimenti</name>
    <dbReference type="NCBI Taxonomy" id="1463632"/>
    <lineage>
        <taxon>Bacteria</taxon>
        <taxon>Bacillati</taxon>
        <taxon>Actinomycetota</taxon>
        <taxon>Actinomycetes</taxon>
        <taxon>Micrococcales</taxon>
        <taxon>Micrococcaceae</taxon>
        <taxon>Nesterenkonia</taxon>
    </lineage>
</organism>
<accession>A0A7X8TMH9</accession>
<sequence>MNTAPMPVITVTTPPALAAPTGAQMLPPQQIETEYGLLTVTRAWPLPPEPEATGRTLALELKNSSSEVFAGFWQTDALQLLTPGRDPKLRALKQLLKADGAEIVSHRPAKRAVVRHNQGQGSVYTKVVKNGKATGILDGIRRAEPFAAQFRTPEILDSDESTVTFSALAGASLHNPAEFTAEQWSQAWAEVLEAWTAASSTTSRPTGSLIHRAEAEVGVLRHWLRLVEDFLPDRESAEANVEEIITQLQRLTEEDLRPTHRDLHDKQLLWSPDLGPGLLDLDTACLANPALDLGNLRAHALLRRLQGLWSSEQSETVQFCVDSAAESSAVSRGAVAVYERAALLRLGLVYAVRPQYADVAAELRQM</sequence>
<keyword evidence="2" id="KW-0808">Transferase</keyword>
<dbReference type="Proteomes" id="UP000523139">
    <property type="component" value="Unassembled WGS sequence"/>
</dbReference>
<name>A0A7X8TMH9_9MICC</name>
<dbReference type="InterPro" id="IPR011009">
    <property type="entry name" value="Kinase-like_dom_sf"/>
</dbReference>
<dbReference type="Pfam" id="PF01636">
    <property type="entry name" value="APH"/>
    <property type="match status" value="1"/>
</dbReference>
<feature type="domain" description="Aminoglycoside phosphotransferase" evidence="1">
    <location>
        <begin position="151"/>
        <end position="299"/>
    </location>
</feature>
<dbReference type="AlphaFoldDB" id="A0A7X8TMH9"/>
<dbReference type="Gene3D" id="3.90.1200.10">
    <property type="match status" value="1"/>
</dbReference>
<keyword evidence="3" id="KW-1185">Reference proteome</keyword>